<organism evidence="1 2">
    <name type="scientific">Bradyrhizobium jicamae</name>
    <dbReference type="NCBI Taxonomy" id="280332"/>
    <lineage>
        <taxon>Bacteria</taxon>
        <taxon>Pseudomonadati</taxon>
        <taxon>Pseudomonadota</taxon>
        <taxon>Alphaproteobacteria</taxon>
        <taxon>Hyphomicrobiales</taxon>
        <taxon>Nitrobacteraceae</taxon>
        <taxon>Bradyrhizobium</taxon>
    </lineage>
</organism>
<dbReference type="RefSeq" id="WP_212398921.1">
    <property type="nucleotide sequence ID" value="NZ_JAFCJH010000056.1"/>
</dbReference>
<proteinExistence type="predicted"/>
<sequence length="70" mass="8054">MDRTLAQEHLAIAERHAAEGRRIVARQEELIDELQAHGHPTADAEKILNTMRDTQAIHEHDVKRLLNQLQ</sequence>
<evidence type="ECO:0000313" key="1">
    <source>
        <dbReference type="EMBL" id="MBR0800535.1"/>
    </source>
</evidence>
<accession>A0ABS5FUR9</accession>
<gene>
    <name evidence="1" type="ORF">JQ615_34745</name>
</gene>
<protein>
    <submittedName>
        <fullName evidence="1">Uncharacterized protein</fullName>
    </submittedName>
</protein>
<dbReference type="EMBL" id="JAFCJH010000056">
    <property type="protein sequence ID" value="MBR0800535.1"/>
    <property type="molecule type" value="Genomic_DNA"/>
</dbReference>
<reference evidence="2" key="1">
    <citation type="journal article" date="2021" name="ISME J.">
        <title>Evolutionary origin and ecological implication of a unique nif island in free-living Bradyrhizobium lineages.</title>
        <authorList>
            <person name="Tao J."/>
        </authorList>
    </citation>
    <scope>NUCLEOTIDE SEQUENCE [LARGE SCALE GENOMIC DNA]</scope>
    <source>
        <strain evidence="2">SZCCT0434</strain>
    </source>
</reference>
<dbReference type="Proteomes" id="UP001315278">
    <property type="component" value="Unassembled WGS sequence"/>
</dbReference>
<comment type="caution">
    <text evidence="1">The sequence shown here is derived from an EMBL/GenBank/DDBJ whole genome shotgun (WGS) entry which is preliminary data.</text>
</comment>
<name>A0ABS5FUR9_9BRAD</name>
<keyword evidence="2" id="KW-1185">Reference proteome</keyword>
<evidence type="ECO:0000313" key="2">
    <source>
        <dbReference type="Proteomes" id="UP001315278"/>
    </source>
</evidence>